<comment type="caution">
    <text evidence="1">The sequence shown here is derived from an EMBL/GenBank/DDBJ whole genome shotgun (WGS) entry which is preliminary data.</text>
</comment>
<name>L9VG18_HALVD</name>
<proteinExistence type="predicted"/>
<reference evidence="1 2" key="2">
    <citation type="journal article" date="2014" name="PLoS Genet.">
        <title>Phylogenetically driven sequencing of extremely halophilic archaea reveals strategies for static and dynamic osmo-response.</title>
        <authorList>
            <person name="Becker E.A."/>
            <person name="Seitzer P.M."/>
            <person name="Tritt A."/>
            <person name="Larsen D."/>
            <person name="Krusor M."/>
            <person name="Yao A.I."/>
            <person name="Wu D."/>
            <person name="Madern D."/>
            <person name="Eisen J.A."/>
            <person name="Darling A.E."/>
            <person name="Facciotti M.T."/>
        </authorList>
    </citation>
    <scope>NUCLEOTIDE SEQUENCE [LARGE SCALE GENOMIC DNA]</scope>
    <source>
        <strain evidence="2">ATCC 29605 / DSM 3757 / JCM 8879 / NBRC 14742 / NCIMB 2012 / VKM B-1768 / DS2</strain>
    </source>
</reference>
<dbReference type="Proteomes" id="UP000011532">
    <property type="component" value="Unassembled WGS sequence"/>
</dbReference>
<accession>L9VG18</accession>
<sequence>EIQIHTEIGYVSRLNEVSSALIATKLERMGTSHSSMARYLRRLYWFAS</sequence>
<evidence type="ECO:0000313" key="1">
    <source>
        <dbReference type="EMBL" id="ELY36160.1"/>
    </source>
</evidence>
<reference evidence="2" key="1">
    <citation type="submission" date="2012-11" db="EMBL/GenBank/DDBJ databases">
        <authorList>
            <person name="Becker E.A."/>
            <person name="Seitzer P."/>
            <person name="Tritt A."/>
            <person name="Larsen D."/>
            <person name="Yao A."/>
            <person name="Wu D."/>
            <person name="Darling A."/>
            <person name="Eisen J.A."/>
            <person name="Facciotti M.T."/>
        </authorList>
    </citation>
    <scope>NUCLEOTIDE SEQUENCE [LARGE SCALE GENOMIC DNA]</scope>
    <source>
        <strain evidence="2">ATCC 29605 / DSM 3757 / JCM 8879 / NBRC 14742 / NCIMB 2012 / VKM B-1768 / DS2</strain>
    </source>
</reference>
<organism evidence="1 2">
    <name type="scientific">Haloferax volcanii (strain ATCC 29605 / DSM 3757 / JCM 8879 / NBRC 14742 / NCIMB 2012 / VKM B-1768 / DS2)</name>
    <name type="common">Halobacterium volcanii</name>
    <dbReference type="NCBI Taxonomy" id="309800"/>
    <lineage>
        <taxon>Archaea</taxon>
        <taxon>Methanobacteriati</taxon>
        <taxon>Methanobacteriota</taxon>
        <taxon>Stenosarchaea group</taxon>
        <taxon>Halobacteria</taxon>
        <taxon>Halobacteriales</taxon>
        <taxon>Haloferacaceae</taxon>
        <taxon>Haloferax</taxon>
    </lineage>
</organism>
<protein>
    <submittedName>
        <fullName evidence="1">Sialic acid synthase</fullName>
    </submittedName>
</protein>
<gene>
    <name evidence="1" type="ORF">C498_02860</name>
</gene>
<dbReference type="EMBL" id="AOHU01000024">
    <property type="protein sequence ID" value="ELY36160.1"/>
    <property type="molecule type" value="Genomic_DNA"/>
</dbReference>
<dbReference type="AlphaFoldDB" id="L9VG18"/>
<evidence type="ECO:0000313" key="2">
    <source>
        <dbReference type="Proteomes" id="UP000011532"/>
    </source>
</evidence>
<feature type="non-terminal residue" evidence="1">
    <location>
        <position position="1"/>
    </location>
</feature>